<evidence type="ECO:0000256" key="5">
    <source>
        <dbReference type="ARBA" id="ARBA00023136"/>
    </source>
</evidence>
<keyword evidence="3" id="KW-0732">Signal</keyword>
<gene>
    <name evidence="8" type="ORF">MCOR_5488</name>
</gene>
<evidence type="ECO:0000256" key="4">
    <source>
        <dbReference type="ARBA" id="ARBA00022989"/>
    </source>
</evidence>
<keyword evidence="4 6" id="KW-1133">Transmembrane helix</keyword>
<name>A0A6J8A980_MYTCO</name>
<evidence type="ECO:0000313" key="9">
    <source>
        <dbReference type="Proteomes" id="UP000507470"/>
    </source>
</evidence>
<evidence type="ECO:0000313" key="8">
    <source>
        <dbReference type="EMBL" id="CAC5364438.1"/>
    </source>
</evidence>
<dbReference type="InterPro" id="IPR035897">
    <property type="entry name" value="Toll_tir_struct_dom_sf"/>
</dbReference>
<feature type="domain" description="TIR" evidence="7">
    <location>
        <begin position="404"/>
        <end position="549"/>
    </location>
</feature>
<dbReference type="SMART" id="SM00255">
    <property type="entry name" value="TIR"/>
    <property type="match status" value="1"/>
</dbReference>
<dbReference type="Gene3D" id="3.80.10.10">
    <property type="entry name" value="Ribonuclease Inhibitor"/>
    <property type="match status" value="1"/>
</dbReference>
<evidence type="ECO:0000256" key="2">
    <source>
        <dbReference type="ARBA" id="ARBA00022692"/>
    </source>
</evidence>
<dbReference type="EMBL" id="CACVKT020000986">
    <property type="protein sequence ID" value="CAC5364438.1"/>
    <property type="molecule type" value="Genomic_DNA"/>
</dbReference>
<organism evidence="8 9">
    <name type="scientific">Mytilus coruscus</name>
    <name type="common">Sea mussel</name>
    <dbReference type="NCBI Taxonomy" id="42192"/>
    <lineage>
        <taxon>Eukaryota</taxon>
        <taxon>Metazoa</taxon>
        <taxon>Spiralia</taxon>
        <taxon>Lophotrochozoa</taxon>
        <taxon>Mollusca</taxon>
        <taxon>Bivalvia</taxon>
        <taxon>Autobranchia</taxon>
        <taxon>Pteriomorphia</taxon>
        <taxon>Mytilida</taxon>
        <taxon>Mytiloidea</taxon>
        <taxon>Mytilidae</taxon>
        <taxon>Mytilinae</taxon>
        <taxon>Mytilus</taxon>
    </lineage>
</organism>
<evidence type="ECO:0000256" key="1">
    <source>
        <dbReference type="ARBA" id="ARBA00004167"/>
    </source>
</evidence>
<reference evidence="8 9" key="1">
    <citation type="submission" date="2020-06" db="EMBL/GenBank/DDBJ databases">
        <authorList>
            <person name="Li R."/>
            <person name="Bekaert M."/>
        </authorList>
    </citation>
    <scope>NUCLEOTIDE SEQUENCE [LARGE SCALE GENOMIC DNA]</scope>
    <source>
        <strain evidence="9">wild</strain>
    </source>
</reference>
<dbReference type="Proteomes" id="UP000507470">
    <property type="component" value="Unassembled WGS sequence"/>
</dbReference>
<dbReference type="GO" id="GO:0005886">
    <property type="term" value="C:plasma membrane"/>
    <property type="evidence" value="ECO:0007669"/>
    <property type="project" value="TreeGrafter"/>
</dbReference>
<dbReference type="Pfam" id="PF13676">
    <property type="entry name" value="TIR_2"/>
    <property type="match status" value="1"/>
</dbReference>
<dbReference type="GO" id="GO:0007165">
    <property type="term" value="P:signal transduction"/>
    <property type="evidence" value="ECO:0007669"/>
    <property type="project" value="InterPro"/>
</dbReference>
<dbReference type="OrthoDB" id="6071240at2759"/>
<accession>A0A6J8A980</accession>
<dbReference type="PANTHER" id="PTHR24365">
    <property type="entry name" value="TOLL-LIKE RECEPTOR"/>
    <property type="match status" value="1"/>
</dbReference>
<dbReference type="PRINTS" id="PR01537">
    <property type="entry name" value="INTRLKN1R1F"/>
</dbReference>
<dbReference type="GO" id="GO:0038023">
    <property type="term" value="F:signaling receptor activity"/>
    <property type="evidence" value="ECO:0007669"/>
    <property type="project" value="TreeGrafter"/>
</dbReference>
<comment type="subcellular location">
    <subcellularLocation>
        <location evidence="1">Membrane</location>
        <topology evidence="1">Single-pass membrane protein</topology>
    </subcellularLocation>
</comment>
<dbReference type="Gene3D" id="3.40.50.10140">
    <property type="entry name" value="Toll/interleukin-1 receptor homology (TIR) domain"/>
    <property type="match status" value="1"/>
</dbReference>
<dbReference type="InterPro" id="IPR032675">
    <property type="entry name" value="LRR_dom_sf"/>
</dbReference>
<dbReference type="PROSITE" id="PS50104">
    <property type="entry name" value="TIR"/>
    <property type="match status" value="1"/>
</dbReference>
<keyword evidence="2 6" id="KW-0812">Transmembrane</keyword>
<dbReference type="SUPFAM" id="SSF52058">
    <property type="entry name" value="L domain-like"/>
    <property type="match status" value="1"/>
</dbReference>
<evidence type="ECO:0000256" key="3">
    <source>
        <dbReference type="ARBA" id="ARBA00022729"/>
    </source>
</evidence>
<evidence type="ECO:0000259" key="7">
    <source>
        <dbReference type="PROSITE" id="PS50104"/>
    </source>
</evidence>
<dbReference type="SUPFAM" id="SSF52200">
    <property type="entry name" value="Toll/Interleukin receptor TIR domain"/>
    <property type="match status" value="1"/>
</dbReference>
<evidence type="ECO:0000256" key="6">
    <source>
        <dbReference type="SAM" id="Phobius"/>
    </source>
</evidence>
<keyword evidence="5 6" id="KW-0472">Membrane</keyword>
<feature type="transmembrane region" description="Helical" evidence="6">
    <location>
        <begin position="364"/>
        <end position="387"/>
    </location>
</feature>
<keyword evidence="9" id="KW-1185">Reference proteome</keyword>
<protein>
    <recommendedName>
        <fullName evidence="7">TIR domain-containing protein</fullName>
    </recommendedName>
</protein>
<dbReference type="AlphaFoldDB" id="A0A6J8A980"/>
<sequence length="551" mass="64141">MDLIDLSRAFLKTGPNTLSGEFRYLGNICVKNIRLAKNFIIYIEKSFAENYKYGNCVQFIDFSYNQLYTLDIEIDSALSNLFYNLKVFNGSNFINQKEELRLPEESIISVTVLRSQKVLDISFESMHIVSTLFLNVKHADYLTVVNISHTTFKRCVGAMLGLDNLTTLSMVGLPCSDLSIGLLARLKKLKTLLISHSELNKGLASDTEGRFFTELKELEQLDISDNGLEHLHKKLFNSQRESLKTNNFERNNFIDFPVDMDKFSNWCEINVKSNKIRYLSRTVTDRINAVRKRLKKKKLKIFFKDNPLLCNCEAIEFIEWVFTTNVVLDKASNYSCLYIDGTTRDTLFVYQHISQLKSDCLSKLLLILSVSFSVIVIVSVHYFCLVVRRNYRHYRKLKDETTPYEFDAFVVYSSNDTTWVKDTLVQFLEKDNDFKLCLHQRDFRAGEHIVDNIIDAICKSRKVVVVITQGYLDSQWGNFEIDMSRMQMHQRNNSMLILIMLEDIPYQRMPDLLNHIWQGITCLEIDDNLFQLNIIDPNSMFCKRLVESIKT</sequence>
<proteinExistence type="predicted"/>
<dbReference type="InterPro" id="IPR000157">
    <property type="entry name" value="TIR_dom"/>
</dbReference>
<dbReference type="PANTHER" id="PTHR24365:SF530">
    <property type="entry name" value="MSTPROX-RELATED"/>
    <property type="match status" value="1"/>
</dbReference>